<name>A0ACC2JAX5_9PEZI</name>
<accession>A0ACC2JAX5</accession>
<dbReference type="EMBL" id="JAPUUL010002970">
    <property type="protein sequence ID" value="KAJ8124509.1"/>
    <property type="molecule type" value="Genomic_DNA"/>
</dbReference>
<reference evidence="1" key="1">
    <citation type="submission" date="2022-12" db="EMBL/GenBank/DDBJ databases">
        <title>Genome Sequence of Lasiodiplodia mahajangana.</title>
        <authorList>
            <person name="Buettner E."/>
        </authorList>
    </citation>
    <scope>NUCLEOTIDE SEQUENCE</scope>
    <source>
        <strain evidence="1">VT137</strain>
    </source>
</reference>
<sequence>MASPSQVPTMVAKPGWQETSIEITQPERLSSSKSLRGLQRYNEDMALTDLSPGRYRQEERRRDILIGDPNTTPARRILPKLPHPAWRAKDLEYKDDHFATIKWPQYYDNENPTVHPSLPPTLLQETGNIMREHLKRSREDSVALVFRMYNKPTAEIRTSSHHSFSLPTISM</sequence>
<gene>
    <name evidence="1" type="ORF">O1611_g9132</name>
</gene>
<comment type="caution">
    <text evidence="1">The sequence shown here is derived from an EMBL/GenBank/DDBJ whole genome shotgun (WGS) entry which is preliminary data.</text>
</comment>
<protein>
    <submittedName>
        <fullName evidence="1">Uncharacterized protein</fullName>
    </submittedName>
</protein>
<keyword evidence="2" id="KW-1185">Reference proteome</keyword>
<organism evidence="1 2">
    <name type="scientific">Lasiodiplodia mahajangana</name>
    <dbReference type="NCBI Taxonomy" id="1108764"/>
    <lineage>
        <taxon>Eukaryota</taxon>
        <taxon>Fungi</taxon>
        <taxon>Dikarya</taxon>
        <taxon>Ascomycota</taxon>
        <taxon>Pezizomycotina</taxon>
        <taxon>Dothideomycetes</taxon>
        <taxon>Dothideomycetes incertae sedis</taxon>
        <taxon>Botryosphaeriales</taxon>
        <taxon>Botryosphaeriaceae</taxon>
        <taxon>Lasiodiplodia</taxon>
    </lineage>
</organism>
<evidence type="ECO:0000313" key="1">
    <source>
        <dbReference type="EMBL" id="KAJ8124509.1"/>
    </source>
</evidence>
<proteinExistence type="predicted"/>
<evidence type="ECO:0000313" key="2">
    <source>
        <dbReference type="Proteomes" id="UP001153332"/>
    </source>
</evidence>
<dbReference type="Proteomes" id="UP001153332">
    <property type="component" value="Unassembled WGS sequence"/>
</dbReference>